<evidence type="ECO:0000313" key="4">
    <source>
        <dbReference type="Proteomes" id="UP000029665"/>
    </source>
</evidence>
<sequence length="374" mass="40629">MSSKTVSQSTTDLNHLATTASTLRRLVCDNEVKIGAVDEFTYSSFRTQWVSNRDAYFGVVDNSDTSASKLAGTINYYLSTLGDVKDADTEGEMIEELSALGIKLSGLNFDQSADISALKSSFQDIAEKLSAAFEERDAAVRTDLEAAQAEVSALKQQLDEYVMQPSVAMRIHSDIDALDRINAQIRKADEEEADKATSAAKGTVGGLLSRKKDPKADETLSAAEKAKQAKDKKAQETADAKAGLQQTAGKVIAGLFAGKDAATARRREIQEKLTVAEAKLQRATAAMREAKGINIDAILQAEKSIEKTLDKLEEQLQLNDEVAKYLAAFEAVQADPSPENQRALANMHKKTALMSAQWRQVATLLSDVYAKKQK</sequence>
<evidence type="ECO:0000313" key="3">
    <source>
        <dbReference type="EMBL" id="CDO77960.1"/>
    </source>
</evidence>
<dbReference type="Proteomes" id="UP000029665">
    <property type="component" value="Unassembled WGS sequence"/>
</dbReference>
<dbReference type="HOGENOM" id="CLU_739967_0_0_1"/>
<reference evidence="3" key="1">
    <citation type="submission" date="2014-01" db="EMBL/GenBank/DDBJ databases">
        <title>The genome of the white-rot fungus Pycnoporus cinnabarinus: a basidiomycete model with a versatile arsenal for lignocellulosic biomass breakdown.</title>
        <authorList>
            <person name="Levasseur A."/>
            <person name="Lomascolo A."/>
            <person name="Ruiz-Duenas F.J."/>
            <person name="Uzan E."/>
            <person name="Piumi F."/>
            <person name="Kues U."/>
            <person name="Ram A.F.J."/>
            <person name="Murat C."/>
            <person name="Haon M."/>
            <person name="Benoit I."/>
            <person name="Arfi Y."/>
            <person name="Chevret D."/>
            <person name="Drula E."/>
            <person name="Kwon M.J."/>
            <person name="Gouret P."/>
            <person name="Lesage-Meessen L."/>
            <person name="Lombard V."/>
            <person name="Mariette J."/>
            <person name="Noirot C."/>
            <person name="Park J."/>
            <person name="Patyshakuliyeva A."/>
            <person name="Wieneger R.A.B."/>
            <person name="Wosten H.A.B."/>
            <person name="Martin F."/>
            <person name="Coutinho P.M."/>
            <person name="de Vries R."/>
            <person name="Martinez A.T."/>
            <person name="Klopp C."/>
            <person name="Pontarotti P."/>
            <person name="Henrissat B."/>
            <person name="Record E."/>
        </authorList>
    </citation>
    <scope>NUCLEOTIDE SEQUENCE [LARGE SCALE GENOMIC DNA]</scope>
    <source>
        <strain evidence="3">BRFM137</strain>
    </source>
</reference>
<dbReference type="OMA" id="YRSIINT"/>
<keyword evidence="4" id="KW-1185">Reference proteome</keyword>
<evidence type="ECO:0000256" key="1">
    <source>
        <dbReference type="SAM" id="Coils"/>
    </source>
</evidence>
<feature type="compositionally biased region" description="Basic and acidic residues" evidence="2">
    <location>
        <begin position="210"/>
        <end position="239"/>
    </location>
</feature>
<feature type="coiled-coil region" evidence="1">
    <location>
        <begin position="259"/>
        <end position="318"/>
    </location>
</feature>
<comment type="caution">
    <text evidence="3">The sequence shown here is derived from an EMBL/GenBank/DDBJ whole genome shotgun (WGS) entry which is preliminary data.</text>
</comment>
<feature type="region of interest" description="Disordered" evidence="2">
    <location>
        <begin position="189"/>
        <end position="243"/>
    </location>
</feature>
<protein>
    <submittedName>
        <fullName evidence="3">Uncharacterized protein</fullName>
    </submittedName>
</protein>
<proteinExistence type="predicted"/>
<keyword evidence="1" id="KW-0175">Coiled coil</keyword>
<dbReference type="AlphaFoldDB" id="A0A060SUA4"/>
<dbReference type="OrthoDB" id="2748722at2759"/>
<organism evidence="3 4">
    <name type="scientific">Pycnoporus cinnabarinus</name>
    <name type="common">Cinnabar-red polypore</name>
    <name type="synonym">Trametes cinnabarina</name>
    <dbReference type="NCBI Taxonomy" id="5643"/>
    <lineage>
        <taxon>Eukaryota</taxon>
        <taxon>Fungi</taxon>
        <taxon>Dikarya</taxon>
        <taxon>Basidiomycota</taxon>
        <taxon>Agaricomycotina</taxon>
        <taxon>Agaricomycetes</taxon>
        <taxon>Polyporales</taxon>
        <taxon>Polyporaceae</taxon>
        <taxon>Trametes</taxon>
    </lineage>
</organism>
<name>A0A060SUA4_PYCCI</name>
<gene>
    <name evidence="3" type="ORF">BN946_scf184971.g10</name>
</gene>
<accession>A0A060SUA4</accession>
<evidence type="ECO:0000256" key="2">
    <source>
        <dbReference type="SAM" id="MobiDB-lite"/>
    </source>
</evidence>
<dbReference type="EMBL" id="CCBP010000573">
    <property type="protein sequence ID" value="CDO77960.1"/>
    <property type="molecule type" value="Genomic_DNA"/>
</dbReference>